<reference evidence="2 3" key="1">
    <citation type="submission" date="2019-11" db="EMBL/GenBank/DDBJ databases">
        <title>Draft Whole-Genome sequence of the marine photosynthetic bacterium Rhodovulum strictum DSM 11289.</title>
        <authorList>
            <person name="Kyndt J.A."/>
            <person name="Meyer T.E."/>
        </authorList>
    </citation>
    <scope>NUCLEOTIDE SEQUENCE [LARGE SCALE GENOMIC DNA]</scope>
    <source>
        <strain evidence="2 3">DSM 11289</strain>
    </source>
</reference>
<sequence>MQIQINTDDNIEGHDALTAQVEADVRDGLSRFAAQITRVEVHLSDQNAAKGGIDDKRCLLEVRPTGQQPMAVTHQAGTLQEASLGALKKMQRKLESSAGRQNNAKGGHSVRDLDPL</sequence>
<dbReference type="Proteomes" id="UP000466730">
    <property type="component" value="Unassembled WGS sequence"/>
</dbReference>
<evidence type="ECO:0000313" key="3">
    <source>
        <dbReference type="Proteomes" id="UP000466730"/>
    </source>
</evidence>
<dbReference type="SUPFAM" id="SSF69754">
    <property type="entry name" value="Ribosome binding protein Y (YfiA homologue)"/>
    <property type="match status" value="1"/>
</dbReference>
<dbReference type="Pfam" id="PF02482">
    <property type="entry name" value="Ribosomal_S30AE"/>
    <property type="match status" value="1"/>
</dbReference>
<proteinExistence type="predicted"/>
<accession>A0A844BAY4</accession>
<dbReference type="InterPro" id="IPR003489">
    <property type="entry name" value="RHF/RaiA"/>
</dbReference>
<dbReference type="InterPro" id="IPR036567">
    <property type="entry name" value="RHF-like"/>
</dbReference>
<comment type="caution">
    <text evidence="2">The sequence shown here is derived from an EMBL/GenBank/DDBJ whole genome shotgun (WGS) entry which is preliminary data.</text>
</comment>
<evidence type="ECO:0000256" key="1">
    <source>
        <dbReference type="SAM" id="MobiDB-lite"/>
    </source>
</evidence>
<protein>
    <submittedName>
        <fullName evidence="2">Ribosomal subunit interface protein</fullName>
    </submittedName>
</protein>
<name>A0A844BAY4_9RHOB</name>
<dbReference type="RefSeq" id="WP_343030943.1">
    <property type="nucleotide sequence ID" value="NZ_BAAADI010000025.1"/>
</dbReference>
<organism evidence="2 3">
    <name type="scientific">Rhodovulum strictum</name>
    <dbReference type="NCBI Taxonomy" id="58314"/>
    <lineage>
        <taxon>Bacteria</taxon>
        <taxon>Pseudomonadati</taxon>
        <taxon>Pseudomonadota</taxon>
        <taxon>Alphaproteobacteria</taxon>
        <taxon>Rhodobacterales</taxon>
        <taxon>Paracoccaceae</taxon>
        <taxon>Rhodovulum</taxon>
    </lineage>
</organism>
<feature type="region of interest" description="Disordered" evidence="1">
    <location>
        <begin position="90"/>
        <end position="116"/>
    </location>
</feature>
<dbReference type="AlphaFoldDB" id="A0A844BAY4"/>
<keyword evidence="3" id="KW-1185">Reference proteome</keyword>
<dbReference type="Gene3D" id="3.30.160.100">
    <property type="entry name" value="Ribosome hibernation promotion factor-like"/>
    <property type="match status" value="1"/>
</dbReference>
<dbReference type="EMBL" id="WJPO01000040">
    <property type="protein sequence ID" value="MRH22750.1"/>
    <property type="molecule type" value="Genomic_DNA"/>
</dbReference>
<gene>
    <name evidence="2" type="ORF">GH815_17390</name>
</gene>
<evidence type="ECO:0000313" key="2">
    <source>
        <dbReference type="EMBL" id="MRH22750.1"/>
    </source>
</evidence>